<feature type="non-terminal residue" evidence="11">
    <location>
        <position position="1"/>
    </location>
</feature>
<comment type="caution">
    <text evidence="11">The sequence shown here is derived from an EMBL/GenBank/DDBJ whole genome shotgun (WGS) entry which is preliminary data.</text>
</comment>
<evidence type="ECO:0000256" key="7">
    <source>
        <dbReference type="ARBA" id="ARBA00022827"/>
    </source>
</evidence>
<keyword evidence="4" id="KW-0285">Flavoprotein</keyword>
<evidence type="ECO:0000256" key="3">
    <source>
        <dbReference type="ARBA" id="ARBA00022603"/>
    </source>
</evidence>
<evidence type="ECO:0000259" key="10">
    <source>
        <dbReference type="Pfam" id="PF01134"/>
    </source>
</evidence>
<proteinExistence type="inferred from homology"/>
<comment type="cofactor">
    <cofactor evidence="1">
        <name>FAD</name>
        <dbReference type="ChEBI" id="CHEBI:57692"/>
    </cofactor>
</comment>
<dbReference type="InterPro" id="IPR040131">
    <property type="entry name" value="MnmG_N"/>
</dbReference>
<keyword evidence="9" id="KW-0520">NAD</keyword>
<dbReference type="SUPFAM" id="SSF51905">
    <property type="entry name" value="FAD/NAD(P)-binding domain"/>
    <property type="match status" value="1"/>
</dbReference>
<evidence type="ECO:0000256" key="8">
    <source>
        <dbReference type="ARBA" id="ARBA00022857"/>
    </source>
</evidence>
<evidence type="ECO:0000256" key="2">
    <source>
        <dbReference type="ARBA" id="ARBA00022490"/>
    </source>
</evidence>
<keyword evidence="6" id="KW-0819">tRNA processing</keyword>
<reference evidence="11" key="2">
    <citation type="journal article" date="2021" name="PeerJ">
        <title>Extensive microbial diversity within the chicken gut microbiome revealed by metagenomics and culture.</title>
        <authorList>
            <person name="Gilroy R."/>
            <person name="Ravi A."/>
            <person name="Getino M."/>
            <person name="Pursley I."/>
            <person name="Horton D.L."/>
            <person name="Alikhan N.F."/>
            <person name="Baker D."/>
            <person name="Gharbi K."/>
            <person name="Hall N."/>
            <person name="Watson M."/>
            <person name="Adriaenssens E.M."/>
            <person name="Foster-Nyarko E."/>
            <person name="Jarju S."/>
            <person name="Secka A."/>
            <person name="Antonio M."/>
            <person name="Oren A."/>
            <person name="Chaudhuri R.R."/>
            <person name="La Ragione R."/>
            <person name="Hildebrand F."/>
            <person name="Pallen M.J."/>
        </authorList>
    </citation>
    <scope>NUCLEOTIDE SEQUENCE</scope>
    <source>
        <strain evidence="11">ChiW17-6978</strain>
    </source>
</reference>
<dbReference type="Proteomes" id="UP000886758">
    <property type="component" value="Unassembled WGS sequence"/>
</dbReference>
<dbReference type="InterPro" id="IPR036188">
    <property type="entry name" value="FAD/NAD-bd_sf"/>
</dbReference>
<evidence type="ECO:0000313" key="11">
    <source>
        <dbReference type="EMBL" id="HIT50426.1"/>
    </source>
</evidence>
<reference evidence="11" key="1">
    <citation type="submission" date="2020-10" db="EMBL/GenBank/DDBJ databases">
        <authorList>
            <person name="Gilroy R."/>
        </authorList>
    </citation>
    <scope>NUCLEOTIDE SEQUENCE</scope>
    <source>
        <strain evidence="11">ChiW17-6978</strain>
    </source>
</reference>
<evidence type="ECO:0000256" key="5">
    <source>
        <dbReference type="ARBA" id="ARBA00022679"/>
    </source>
</evidence>
<sequence length="374" mass="42295">DSLENACGILKKEMEMLDSLIIKAARNHAVEAGGALAVDRKGYAEEVTQVIRSFENVHFIQEEVKTIDPNVPTILATGPLTSDAFCQTIKDLFGCDDFYFFDAQAPIVYADSIDYSKVYLKSRYDKGVASYYNCPMDQEEFEAFYEALIHAEEVEVKDYELKVFEGCMPIEIMAKRGPQTLTFGPMKPVGLIRPDGVKPYAVVQLRQDDAAKTMYNLVGFQTHLKFPEQKRVFRMIPGLENARFAKYGRMHKNTYINAPVLLNPTFQTKAFPNLFFAGQISGVEGYVESAASGIYAAINMDRYLKQKEMVVFPDTTVMGSLSLYICRASSEGFQPMNANFGIMRPLEVAHKKKDRKALYAKRALEDMQKEIERL</sequence>
<dbReference type="PANTHER" id="PTHR11806:SF2">
    <property type="entry name" value="METHYLENETETRAHYDROFOLATE--TRNA-(URACIL-5-)-METHYLTRANSFERASE TRMFO"/>
    <property type="match status" value="1"/>
</dbReference>
<gene>
    <name evidence="11" type="primary">trmFO</name>
    <name evidence="11" type="ORF">IAD46_05305</name>
</gene>
<organism evidence="11 12">
    <name type="scientific">Candidatus Pelethenecus faecipullorum</name>
    <dbReference type="NCBI Taxonomy" id="2840900"/>
    <lineage>
        <taxon>Bacteria</taxon>
        <taxon>Bacillati</taxon>
        <taxon>Mycoplasmatota</taxon>
        <taxon>Mollicutes</taxon>
        <taxon>Candidatus Pelethenecus</taxon>
    </lineage>
</organism>
<keyword evidence="3" id="KW-0489">Methyltransferase</keyword>
<dbReference type="HAMAP" id="MF_01037">
    <property type="entry name" value="TrmFO"/>
    <property type="match status" value="1"/>
</dbReference>
<keyword evidence="2" id="KW-0963">Cytoplasm</keyword>
<dbReference type="GO" id="GO:0047151">
    <property type="term" value="F:tRNA (uracil(54)-C5)-methyltransferase activity, 5,10-methylenetetrahydrofolate-dependent"/>
    <property type="evidence" value="ECO:0007669"/>
    <property type="project" value="InterPro"/>
</dbReference>
<dbReference type="GO" id="GO:0030488">
    <property type="term" value="P:tRNA methylation"/>
    <property type="evidence" value="ECO:0007669"/>
    <property type="project" value="TreeGrafter"/>
</dbReference>
<dbReference type="NCBIfam" id="NF003739">
    <property type="entry name" value="PRK05335.1"/>
    <property type="match status" value="1"/>
</dbReference>
<dbReference type="Pfam" id="PF01134">
    <property type="entry name" value="GIDA"/>
    <property type="match status" value="1"/>
</dbReference>
<keyword evidence="5" id="KW-0808">Transferase</keyword>
<evidence type="ECO:0000256" key="4">
    <source>
        <dbReference type="ARBA" id="ARBA00022630"/>
    </source>
</evidence>
<keyword evidence="8" id="KW-0521">NADP</keyword>
<evidence type="ECO:0000256" key="9">
    <source>
        <dbReference type="ARBA" id="ARBA00023027"/>
    </source>
</evidence>
<keyword evidence="7" id="KW-0274">FAD</keyword>
<accession>A0A9D1GTE9</accession>
<dbReference type="AlphaFoldDB" id="A0A9D1GTE9"/>
<evidence type="ECO:0000313" key="12">
    <source>
        <dbReference type="Proteomes" id="UP000886758"/>
    </source>
</evidence>
<dbReference type="GO" id="GO:0002098">
    <property type="term" value="P:tRNA wobble uridine modification"/>
    <property type="evidence" value="ECO:0007669"/>
    <property type="project" value="TreeGrafter"/>
</dbReference>
<dbReference type="PANTHER" id="PTHR11806">
    <property type="entry name" value="GLUCOSE INHIBITED DIVISION PROTEIN A"/>
    <property type="match status" value="1"/>
</dbReference>
<name>A0A9D1GTE9_9MOLU</name>
<dbReference type="GO" id="GO:0050660">
    <property type="term" value="F:flavin adenine dinucleotide binding"/>
    <property type="evidence" value="ECO:0007669"/>
    <property type="project" value="InterPro"/>
</dbReference>
<dbReference type="EMBL" id="DVLF01000169">
    <property type="protein sequence ID" value="HIT50426.1"/>
    <property type="molecule type" value="Genomic_DNA"/>
</dbReference>
<dbReference type="GO" id="GO:0005829">
    <property type="term" value="C:cytosol"/>
    <property type="evidence" value="ECO:0007669"/>
    <property type="project" value="TreeGrafter"/>
</dbReference>
<evidence type="ECO:0000256" key="1">
    <source>
        <dbReference type="ARBA" id="ARBA00001974"/>
    </source>
</evidence>
<dbReference type="NCBIfam" id="TIGR00137">
    <property type="entry name" value="gid_trmFO"/>
    <property type="match status" value="1"/>
</dbReference>
<dbReference type="InterPro" id="IPR004417">
    <property type="entry name" value="TrmFO"/>
</dbReference>
<feature type="domain" description="MnmG N-terminal" evidence="10">
    <location>
        <begin position="6"/>
        <end position="308"/>
    </location>
</feature>
<protein>
    <submittedName>
        <fullName evidence="11">Methylenetetrahydrofolate--tRNA-(Uracil(54)-C(5))-methyltransferase (FADH(2)-oxidizing) TrmFO</fullName>
    </submittedName>
</protein>
<evidence type="ECO:0000256" key="6">
    <source>
        <dbReference type="ARBA" id="ARBA00022694"/>
    </source>
</evidence>
<dbReference type="Gene3D" id="3.50.50.60">
    <property type="entry name" value="FAD/NAD(P)-binding domain"/>
    <property type="match status" value="2"/>
</dbReference>
<dbReference type="InterPro" id="IPR002218">
    <property type="entry name" value="MnmG-rel"/>
</dbReference>